<evidence type="ECO:0000256" key="1">
    <source>
        <dbReference type="SAM" id="MobiDB-lite"/>
    </source>
</evidence>
<reference evidence="3" key="2">
    <citation type="submission" date="2016-11" db="UniProtKB">
        <authorList>
            <consortium name="WormBaseParasite"/>
        </authorList>
    </citation>
    <scope>IDENTIFICATION</scope>
</reference>
<protein>
    <submittedName>
        <fullName evidence="3">Transposase</fullName>
    </submittedName>
</protein>
<accession>A0A1I7VP40</accession>
<organism evidence="2 3">
    <name type="scientific">Loa loa</name>
    <name type="common">Eye worm</name>
    <name type="synonym">Filaria loa</name>
    <dbReference type="NCBI Taxonomy" id="7209"/>
    <lineage>
        <taxon>Eukaryota</taxon>
        <taxon>Metazoa</taxon>
        <taxon>Ecdysozoa</taxon>
        <taxon>Nematoda</taxon>
        <taxon>Chromadorea</taxon>
        <taxon>Rhabditida</taxon>
        <taxon>Spirurina</taxon>
        <taxon>Spiruromorpha</taxon>
        <taxon>Filarioidea</taxon>
        <taxon>Onchocercidae</taxon>
        <taxon>Loa</taxon>
    </lineage>
</organism>
<keyword evidence="2" id="KW-1185">Reference proteome</keyword>
<dbReference type="Proteomes" id="UP000095285">
    <property type="component" value="Unassembled WGS sequence"/>
</dbReference>
<dbReference type="AlphaFoldDB" id="A0A1I7VP40"/>
<dbReference type="WBParaSite" id="EN70_4718">
    <property type="protein sequence ID" value="EN70_4718"/>
    <property type="gene ID" value="EN70_4718"/>
</dbReference>
<reference evidence="2" key="1">
    <citation type="submission" date="2012-04" db="EMBL/GenBank/DDBJ databases">
        <title>The Genome Sequence of Loa loa.</title>
        <authorList>
            <consortium name="The Broad Institute Genome Sequencing Platform"/>
            <consortium name="Broad Institute Genome Sequencing Center for Infectious Disease"/>
            <person name="Nutman T.B."/>
            <person name="Fink D.L."/>
            <person name="Russ C."/>
            <person name="Young S."/>
            <person name="Zeng Q."/>
            <person name="Gargeya S."/>
            <person name="Alvarado L."/>
            <person name="Berlin A."/>
            <person name="Chapman S.B."/>
            <person name="Chen Z."/>
            <person name="Freedman E."/>
            <person name="Gellesch M."/>
            <person name="Goldberg J."/>
            <person name="Griggs A."/>
            <person name="Gujja S."/>
            <person name="Heilman E.R."/>
            <person name="Heiman D."/>
            <person name="Howarth C."/>
            <person name="Mehta T."/>
            <person name="Neiman D."/>
            <person name="Pearson M."/>
            <person name="Roberts A."/>
            <person name="Saif S."/>
            <person name="Shea T."/>
            <person name="Shenoy N."/>
            <person name="Sisk P."/>
            <person name="Stolte C."/>
            <person name="Sykes S."/>
            <person name="White J."/>
            <person name="Yandava C."/>
            <person name="Haas B."/>
            <person name="Henn M.R."/>
            <person name="Nusbaum C."/>
            <person name="Birren B."/>
        </authorList>
    </citation>
    <scope>NUCLEOTIDE SEQUENCE [LARGE SCALE GENOMIC DNA]</scope>
</reference>
<sequence>MNVILTWRAIASRTNKLGFIGIQDQLDENKQALKQSKRALSSRKDDIKSDGHGKNQMIVDYASAASWY</sequence>
<proteinExistence type="predicted"/>
<feature type="compositionally biased region" description="Basic and acidic residues" evidence="1">
    <location>
        <begin position="42"/>
        <end position="53"/>
    </location>
</feature>
<feature type="region of interest" description="Disordered" evidence="1">
    <location>
        <begin position="33"/>
        <end position="53"/>
    </location>
</feature>
<name>A0A1I7VP40_LOALO</name>
<evidence type="ECO:0000313" key="2">
    <source>
        <dbReference type="Proteomes" id="UP000095285"/>
    </source>
</evidence>
<evidence type="ECO:0000313" key="3">
    <source>
        <dbReference type="WBParaSite" id="EN70_4718"/>
    </source>
</evidence>